<dbReference type="eggNOG" id="KOG1555">
    <property type="taxonomic scope" value="Eukaryota"/>
</dbReference>
<evidence type="ECO:0000256" key="1">
    <source>
        <dbReference type="SAM" id="MobiDB-lite"/>
    </source>
</evidence>
<organism evidence="4 5">
    <name type="scientific">Saprolegnia diclina (strain VS20)</name>
    <dbReference type="NCBI Taxonomy" id="1156394"/>
    <lineage>
        <taxon>Eukaryota</taxon>
        <taxon>Sar</taxon>
        <taxon>Stramenopiles</taxon>
        <taxon>Oomycota</taxon>
        <taxon>Saprolegniomycetes</taxon>
        <taxon>Saprolegniales</taxon>
        <taxon>Saprolegniaceae</taxon>
        <taxon>Saprolegnia</taxon>
    </lineage>
</organism>
<feature type="region of interest" description="Disordered" evidence="1">
    <location>
        <begin position="827"/>
        <end position="890"/>
    </location>
</feature>
<dbReference type="Pfam" id="PF01398">
    <property type="entry name" value="JAB"/>
    <property type="match status" value="1"/>
</dbReference>
<dbReference type="OMA" id="CTSKTKV"/>
<dbReference type="GO" id="GO:0008237">
    <property type="term" value="F:metallopeptidase activity"/>
    <property type="evidence" value="ECO:0007669"/>
    <property type="project" value="InterPro"/>
</dbReference>
<dbReference type="RefSeq" id="XP_008618784.1">
    <property type="nucleotide sequence ID" value="XM_008620562.1"/>
</dbReference>
<evidence type="ECO:0000259" key="3">
    <source>
        <dbReference type="PROSITE" id="PS50812"/>
    </source>
</evidence>
<dbReference type="PANTHER" id="PTHR10410">
    <property type="entry name" value="EUKARYOTIC TRANSLATION INITIATION FACTOR 3 -RELATED"/>
    <property type="match status" value="1"/>
</dbReference>
<evidence type="ECO:0000313" key="5">
    <source>
        <dbReference type="Proteomes" id="UP000030762"/>
    </source>
</evidence>
<feature type="domain" description="MPN" evidence="2">
    <location>
        <begin position="1032"/>
        <end position="1168"/>
    </location>
</feature>
<feature type="compositionally biased region" description="Basic residues" evidence="1">
    <location>
        <begin position="874"/>
        <end position="888"/>
    </location>
</feature>
<dbReference type="VEuPathDB" id="FungiDB:SDRG_14434"/>
<feature type="compositionally biased region" description="Basic residues" evidence="1">
    <location>
        <begin position="846"/>
        <end position="857"/>
    </location>
</feature>
<sequence>MTNLGAKMSLEVALQDGDVVWARMSSYPWWPAMLFTSFEALEAHNLPIPKLKPPTSATPIVCFLDSFEFSSISRSNIVAFDTYNANDLLLVAKHHKPKLARAIANAQFMLSTRAEWSLEEYEAIREDNAVDEAAYDAVDELALESKPAKKQRVANNETGDAERLAVSSAPQSETVQVADAPKPPPAQRVKRERPAPSRKPSAAKKKKLQSDSSEVEVPPPSSVRPETLQRKGAKREGSADKKMTARDKATIPNPAVPRRRMAADGGANEEETKPPPKKAASKPTEAKSPPRSREKKAVRQEMPAAAKVPSGVVYTPVALGALLQPQPPPKKTARKILPRHGSIVLLSEAPVREPPLTTKSASPTSAPKTLKTESHDASLPTRSKPRDDRPKPATPKARKPHDLSISTVDADPAAETRSTDATAIRASARRAFVQKSAENEPVDAVVTPDSTQIAGDVAPLAALATGVALEKGAAMSLNQPATPLQGLVPVVDTVEALEPETAAEGVEPSVAPVSTGELKPIVAAVHPETSVIVDASETSDALVEPATEAYTVDAATSSAMVEPESSVKEVEPESSVKEVEPESSVKEVEPDATVVPEPIVAVAEPVAMTEDEVVERKPLVEKAALEPSVEEVEPPESKLAAIKPETVVEPSLAEIPVSVVEPETKAQPVLAAAPIQAVEPLVQLDVVEPETVLLEQQICAVDTKVTLAEQEPCAQVVDLESEVSTAPPAAPTEIAVQPSSPMAAAEQISPVVPTPVELGAPNAQMTVIEPESVVLEVIEPESVDSEVIEPFDSKAIVNELVVEEPTVRMPASPVVIEIDVETPYDSKAPTKATAKKASKAKAAAKPVRRPAKPAKKAKTLEYSTSSESDDFRSTKSRKKPKSKAKPKRVKEVYVDDDDDDDAFEEVVYASCQHDHSFVDESESAADTANDVDALMTPLSMLWNDPATTTYACRREFVWDHTVFTDSEEPEVRHFVDELPTRGRRNVRSVQHSQLRQNFLAGNALDPHMMVECAQYATPHATHDKRPQQPFRVCVHPDVAFVCDLHAHLAMCEIIGYFGGKFDREANVVYIHAAFPCRSMQIEGDDGATDVEMDPASELEVRQLIEESHLDVVGWYHSHPTFAPDPSIRDIENQASHQELFNEMAHAHPFVGLIVGTYDAKRMDPVGLFRYFHVRGEKINGRSKAPLMYFPFELAAKTRRYKPRAIAAPDASASPNVLQRLRTGYGESIRGCVEQVIRLLAYYKSFPRRTRWAHAWQRTTKGEKLRRSLLHHVQAIDVAPSQQQAFVEDIMTHVLGSW</sequence>
<keyword evidence="5" id="KW-1185">Reference proteome</keyword>
<evidence type="ECO:0008006" key="6">
    <source>
        <dbReference type="Google" id="ProtNLM"/>
    </source>
</evidence>
<dbReference type="GeneID" id="19955161"/>
<name>T0R728_SAPDV</name>
<dbReference type="InParanoid" id="T0R728"/>
<dbReference type="PROSITE" id="PS50249">
    <property type="entry name" value="MPN"/>
    <property type="match status" value="1"/>
</dbReference>
<feature type="compositionally biased region" description="Basic and acidic residues" evidence="1">
    <location>
        <begin position="565"/>
        <end position="589"/>
    </location>
</feature>
<feature type="domain" description="PWWP" evidence="3">
    <location>
        <begin position="16"/>
        <end position="83"/>
    </location>
</feature>
<dbReference type="OrthoDB" id="118550at2759"/>
<reference evidence="4 5" key="1">
    <citation type="submission" date="2012-04" db="EMBL/GenBank/DDBJ databases">
        <title>The Genome Sequence of Saprolegnia declina VS20.</title>
        <authorList>
            <consortium name="The Broad Institute Genome Sequencing Platform"/>
            <person name="Russ C."/>
            <person name="Nusbaum C."/>
            <person name="Tyler B."/>
            <person name="van West P."/>
            <person name="Dieguez-Uribeondo J."/>
            <person name="de Bruijn I."/>
            <person name="Tripathy S."/>
            <person name="Jiang R."/>
            <person name="Young S.K."/>
            <person name="Zeng Q."/>
            <person name="Gargeya S."/>
            <person name="Fitzgerald M."/>
            <person name="Haas B."/>
            <person name="Abouelleil A."/>
            <person name="Alvarado L."/>
            <person name="Arachchi H.M."/>
            <person name="Berlin A."/>
            <person name="Chapman S.B."/>
            <person name="Goldberg J."/>
            <person name="Griggs A."/>
            <person name="Gujja S."/>
            <person name="Hansen M."/>
            <person name="Howarth C."/>
            <person name="Imamovic A."/>
            <person name="Larimer J."/>
            <person name="McCowen C."/>
            <person name="Montmayeur A."/>
            <person name="Murphy C."/>
            <person name="Neiman D."/>
            <person name="Pearson M."/>
            <person name="Priest M."/>
            <person name="Roberts A."/>
            <person name="Saif S."/>
            <person name="Shea T."/>
            <person name="Sisk P."/>
            <person name="Sykes S."/>
            <person name="Wortman J."/>
            <person name="Nusbaum C."/>
            <person name="Birren B."/>
        </authorList>
    </citation>
    <scope>NUCLEOTIDE SEQUENCE [LARGE SCALE GENOMIC DNA]</scope>
    <source>
        <strain evidence="4 5">VS20</strain>
    </source>
</reference>
<feature type="region of interest" description="Disordered" evidence="1">
    <location>
        <begin position="146"/>
        <end position="422"/>
    </location>
</feature>
<dbReference type="InterPro" id="IPR037518">
    <property type="entry name" value="MPN"/>
</dbReference>
<dbReference type="SMART" id="SM00293">
    <property type="entry name" value="PWWP"/>
    <property type="match status" value="1"/>
</dbReference>
<feature type="compositionally biased region" description="Basic and acidic residues" evidence="1">
    <location>
        <begin position="234"/>
        <end position="249"/>
    </location>
</feature>
<dbReference type="InterPro" id="IPR000313">
    <property type="entry name" value="PWWP_dom"/>
</dbReference>
<evidence type="ECO:0000313" key="4">
    <source>
        <dbReference type="EMBL" id="EQC27853.1"/>
    </source>
</evidence>
<dbReference type="CDD" id="cd05162">
    <property type="entry name" value="PWWP"/>
    <property type="match status" value="1"/>
</dbReference>
<dbReference type="Gene3D" id="3.40.140.10">
    <property type="entry name" value="Cytidine Deaminase, domain 2"/>
    <property type="match status" value="1"/>
</dbReference>
<accession>T0R728</accession>
<dbReference type="InterPro" id="IPR050242">
    <property type="entry name" value="JAMM_MPN+_peptidase_M67A"/>
</dbReference>
<dbReference type="STRING" id="1156394.T0R728"/>
<dbReference type="PROSITE" id="PS50812">
    <property type="entry name" value="PWWP"/>
    <property type="match status" value="1"/>
</dbReference>
<dbReference type="SUPFAM" id="SSF102712">
    <property type="entry name" value="JAB1/MPN domain"/>
    <property type="match status" value="1"/>
</dbReference>
<dbReference type="Proteomes" id="UP000030762">
    <property type="component" value="Unassembled WGS sequence"/>
</dbReference>
<dbReference type="InterPro" id="IPR000555">
    <property type="entry name" value="JAMM/MPN+_dom"/>
</dbReference>
<dbReference type="Gene3D" id="2.30.30.140">
    <property type="match status" value="1"/>
</dbReference>
<dbReference type="Pfam" id="PF00855">
    <property type="entry name" value="PWWP"/>
    <property type="match status" value="1"/>
</dbReference>
<evidence type="ECO:0000259" key="2">
    <source>
        <dbReference type="PROSITE" id="PS50249"/>
    </source>
</evidence>
<dbReference type="EMBL" id="JH767202">
    <property type="protein sequence ID" value="EQC27853.1"/>
    <property type="molecule type" value="Genomic_DNA"/>
</dbReference>
<protein>
    <recommendedName>
        <fullName evidence="6">MPN domain-containing protein</fullName>
    </recommendedName>
</protein>
<feature type="region of interest" description="Disordered" evidence="1">
    <location>
        <begin position="556"/>
        <end position="590"/>
    </location>
</feature>
<dbReference type="SUPFAM" id="SSF63748">
    <property type="entry name" value="Tudor/PWWP/MBT"/>
    <property type="match status" value="1"/>
</dbReference>
<gene>
    <name evidence="4" type="ORF">SDRG_14434</name>
</gene>
<proteinExistence type="predicted"/>
<feature type="compositionally biased region" description="Polar residues" evidence="1">
    <location>
        <begin position="357"/>
        <end position="367"/>
    </location>
</feature>